<dbReference type="PANTHER" id="PTHR34382">
    <property type="entry name" value="PTS SYSTEM N,N'-DIACETYLCHITOBIOSE-SPECIFIC EIIA COMPONENT"/>
    <property type="match status" value="1"/>
</dbReference>
<dbReference type="InterPro" id="IPR036542">
    <property type="entry name" value="PTS_IIA_lac/cel_sf"/>
</dbReference>
<comment type="caution">
    <text evidence="6">The sequence shown here is derived from an EMBL/GenBank/DDBJ whole genome shotgun (WGS) entry which is preliminary data.</text>
</comment>
<evidence type="ECO:0000313" key="7">
    <source>
        <dbReference type="Proteomes" id="UP001319060"/>
    </source>
</evidence>
<keyword evidence="1" id="KW-0813">Transport</keyword>
<evidence type="ECO:0000256" key="1">
    <source>
        <dbReference type="ARBA" id="ARBA00022448"/>
    </source>
</evidence>
<dbReference type="InterPro" id="IPR003188">
    <property type="entry name" value="PTS_IIA_lac/cel"/>
</dbReference>
<comment type="caution">
    <text evidence="5">Lacks conserved residue(s) required for the propagation of feature annotation.</text>
</comment>
<protein>
    <submittedName>
        <fullName evidence="6">PTS lactose/cellobiose transporter subunit IIA</fullName>
    </submittedName>
</protein>
<evidence type="ECO:0000256" key="2">
    <source>
        <dbReference type="ARBA" id="ARBA00022597"/>
    </source>
</evidence>
<dbReference type="CDD" id="cd00215">
    <property type="entry name" value="PTS_IIA_lac"/>
    <property type="match status" value="1"/>
</dbReference>
<dbReference type="PIRSF" id="PIRSF000699">
    <property type="entry name" value="PTS_IILac_III"/>
    <property type="match status" value="1"/>
</dbReference>
<dbReference type="SUPFAM" id="SSF46973">
    <property type="entry name" value="Enzyme IIa from lactose specific PTS, IIa-lac"/>
    <property type="match status" value="1"/>
</dbReference>
<dbReference type="PANTHER" id="PTHR34382:SF7">
    <property type="entry name" value="PTS SYSTEM N,N'-DIACETYLCHITOBIOSE-SPECIFIC EIIA COMPONENT"/>
    <property type="match status" value="1"/>
</dbReference>
<dbReference type="Proteomes" id="UP001319060">
    <property type="component" value="Unassembled WGS sequence"/>
</dbReference>
<dbReference type="Pfam" id="PF02255">
    <property type="entry name" value="PTS_IIA"/>
    <property type="match status" value="1"/>
</dbReference>
<evidence type="ECO:0000256" key="5">
    <source>
        <dbReference type="PROSITE-ProRule" id="PRU00418"/>
    </source>
</evidence>
<keyword evidence="7" id="KW-1185">Reference proteome</keyword>
<proteinExistence type="predicted"/>
<dbReference type="RefSeq" id="WP_188401188.1">
    <property type="nucleotide sequence ID" value="NZ_BMCE01000001.1"/>
</dbReference>
<sequence>MKTIEQTIFSLILHSGDAKSSCMEAIMYAKAGDFTTAEELIEKAGLELNKAHKIQTALIQDETRGESTDIAQDHLMNAMTARDFSKEIIDLHKRLADRLEGRE</sequence>
<keyword evidence="4" id="KW-0598">Phosphotransferase system</keyword>
<evidence type="ECO:0000256" key="3">
    <source>
        <dbReference type="ARBA" id="ARBA00022679"/>
    </source>
</evidence>
<accession>A0ABS2ZGV4</accession>
<evidence type="ECO:0000256" key="4">
    <source>
        <dbReference type="ARBA" id="ARBA00022683"/>
    </source>
</evidence>
<keyword evidence="2" id="KW-0762">Sugar transport</keyword>
<dbReference type="Gene3D" id="1.20.58.80">
    <property type="entry name" value="Phosphotransferase system, lactose/cellobiose-type IIA subunit"/>
    <property type="match status" value="1"/>
</dbReference>
<dbReference type="EMBL" id="JAFHKS010000044">
    <property type="protein sequence ID" value="MBN3546897.1"/>
    <property type="molecule type" value="Genomic_DNA"/>
</dbReference>
<evidence type="ECO:0000313" key="6">
    <source>
        <dbReference type="EMBL" id="MBN3546897.1"/>
    </source>
</evidence>
<keyword evidence="3" id="KW-0808">Transferase</keyword>
<dbReference type="PROSITE" id="PS51095">
    <property type="entry name" value="PTS_EIIA_TYPE_3"/>
    <property type="match status" value="1"/>
</dbReference>
<reference evidence="6 7" key="1">
    <citation type="submission" date="2021-01" db="EMBL/GenBank/DDBJ databases">
        <title>Genome Sequencing of Type Strains.</title>
        <authorList>
            <person name="Lemaire J.F."/>
            <person name="Inderbitzin P."/>
            <person name="Collins S.B."/>
            <person name="Wespe N."/>
            <person name="Knight-Connoni V."/>
        </authorList>
    </citation>
    <scope>NUCLEOTIDE SEQUENCE [LARGE SCALE GENOMIC DNA]</scope>
    <source>
        <strain evidence="6 7">DSM 14730</strain>
    </source>
</reference>
<gene>
    <name evidence="6" type="ORF">JYA64_16440</name>
</gene>
<organism evidence="6 7">
    <name type="scientific">Fictibacillus barbaricus</name>
    <dbReference type="NCBI Taxonomy" id="182136"/>
    <lineage>
        <taxon>Bacteria</taxon>
        <taxon>Bacillati</taxon>
        <taxon>Bacillota</taxon>
        <taxon>Bacilli</taxon>
        <taxon>Bacillales</taxon>
        <taxon>Fictibacillaceae</taxon>
        <taxon>Fictibacillus</taxon>
    </lineage>
</organism>
<name>A0ABS2ZGV4_9BACL</name>